<protein>
    <submittedName>
        <fullName evidence="3">Chromosomal replication initiation ATPase DnaA</fullName>
    </submittedName>
</protein>
<accession>A0A840QSY3</accession>
<organism evidence="3 4">
    <name type="scientific">Texcoconibacillus texcoconensis</name>
    <dbReference type="NCBI Taxonomy" id="1095777"/>
    <lineage>
        <taxon>Bacteria</taxon>
        <taxon>Bacillati</taxon>
        <taxon>Bacillota</taxon>
        <taxon>Bacilli</taxon>
        <taxon>Bacillales</taxon>
        <taxon>Bacillaceae</taxon>
        <taxon>Texcoconibacillus</taxon>
    </lineage>
</organism>
<dbReference type="Gene3D" id="3.40.50.300">
    <property type="entry name" value="P-loop containing nucleotide triphosphate hydrolases"/>
    <property type="match status" value="1"/>
</dbReference>
<feature type="domain" description="Nephrocystin 3-like N-terminal" evidence="2">
    <location>
        <begin position="211"/>
        <end position="249"/>
    </location>
</feature>
<keyword evidence="1" id="KW-0677">Repeat</keyword>
<gene>
    <name evidence="3" type="ORF">HNQ41_002690</name>
</gene>
<comment type="caution">
    <text evidence="3">The sequence shown here is derived from an EMBL/GenBank/DDBJ whole genome shotgun (WGS) entry which is preliminary data.</text>
</comment>
<dbReference type="InterPro" id="IPR027417">
    <property type="entry name" value="P-loop_NTPase"/>
</dbReference>
<sequence>MNNNIAYHLEGHTSQGFYTLVPDLLKKTDHSLFLKGAPGTGVDRVLTSLVENEFKDVETHEIKSPDDAERLVGLYVPAYALFIYHDPLTAPISDQFPQLYGDTIDFNEVVNENKIKANRYQLHDHFVEMRHHQLKAYEHFSAAKRIHKEKEEIYLSAFDTYEADRIADEAIKRIFKEPRAPVEKPQYEVRFFGAATSKGPTHFINELTEGLSQRLIIKGRSGSGKSTLMKKVINHAYENREHVHVYFCALDPVSVDMVVLPDRGITMLDGTAPHVIDPTRREDEVVDMFDRCIDESVESEYVDTLSSINDRYKVDIKTATNHLKEMVNVYHEIKQIYQSAIEENVYNQKFNELKAHIQTIVQP</sequence>
<dbReference type="RefSeq" id="WP_184664897.1">
    <property type="nucleotide sequence ID" value="NZ_JACHHB010000013.1"/>
</dbReference>
<proteinExistence type="predicted"/>
<keyword evidence="4" id="KW-1185">Reference proteome</keyword>
<evidence type="ECO:0000256" key="1">
    <source>
        <dbReference type="ARBA" id="ARBA00022737"/>
    </source>
</evidence>
<reference evidence="3 4" key="1">
    <citation type="submission" date="2020-08" db="EMBL/GenBank/DDBJ databases">
        <title>Genomic Encyclopedia of Type Strains, Phase IV (KMG-IV): sequencing the most valuable type-strain genomes for metagenomic binning, comparative biology and taxonomic classification.</title>
        <authorList>
            <person name="Goeker M."/>
        </authorList>
    </citation>
    <scope>NUCLEOTIDE SEQUENCE [LARGE SCALE GENOMIC DNA]</scope>
    <source>
        <strain evidence="3 4">DSM 24696</strain>
    </source>
</reference>
<dbReference type="Pfam" id="PF24883">
    <property type="entry name" value="NPHP3_N"/>
    <property type="match status" value="1"/>
</dbReference>
<dbReference type="SUPFAM" id="SSF52540">
    <property type="entry name" value="P-loop containing nucleoside triphosphate hydrolases"/>
    <property type="match status" value="1"/>
</dbReference>
<evidence type="ECO:0000313" key="3">
    <source>
        <dbReference type="EMBL" id="MBB5174475.1"/>
    </source>
</evidence>
<name>A0A840QSY3_9BACI</name>
<dbReference type="AlphaFoldDB" id="A0A840QSY3"/>
<evidence type="ECO:0000259" key="2">
    <source>
        <dbReference type="Pfam" id="PF24883"/>
    </source>
</evidence>
<dbReference type="Proteomes" id="UP000551878">
    <property type="component" value="Unassembled WGS sequence"/>
</dbReference>
<dbReference type="InterPro" id="IPR056884">
    <property type="entry name" value="NPHP3-like_N"/>
</dbReference>
<evidence type="ECO:0000313" key="4">
    <source>
        <dbReference type="Proteomes" id="UP000551878"/>
    </source>
</evidence>
<dbReference type="EMBL" id="JACHHB010000013">
    <property type="protein sequence ID" value="MBB5174475.1"/>
    <property type="molecule type" value="Genomic_DNA"/>
</dbReference>